<dbReference type="EMBL" id="MHWB01000011">
    <property type="protein sequence ID" value="OHB01640.1"/>
    <property type="molecule type" value="Genomic_DNA"/>
</dbReference>
<dbReference type="STRING" id="1802758.A3A96_03165"/>
<dbReference type="AlphaFoldDB" id="A0A1G2TYD8"/>
<feature type="transmembrane region" description="Helical" evidence="2">
    <location>
        <begin position="324"/>
        <end position="346"/>
    </location>
</feature>
<feature type="transmembrane region" description="Helical" evidence="2">
    <location>
        <begin position="95"/>
        <end position="114"/>
    </location>
</feature>
<feature type="transmembrane region" description="Helical" evidence="2">
    <location>
        <begin position="372"/>
        <end position="393"/>
    </location>
</feature>
<feature type="compositionally biased region" description="Basic and acidic residues" evidence="1">
    <location>
        <begin position="672"/>
        <end position="686"/>
    </location>
</feature>
<name>A0A1G2TYD8_9BACT</name>
<evidence type="ECO:0000313" key="4">
    <source>
        <dbReference type="Proteomes" id="UP000177707"/>
    </source>
</evidence>
<protein>
    <recommendedName>
        <fullName evidence="5">TrbL/VirB6 plasmid conjugal transfer protein</fullName>
    </recommendedName>
</protein>
<feature type="transmembrane region" description="Helical" evidence="2">
    <location>
        <begin position="293"/>
        <end position="312"/>
    </location>
</feature>
<reference evidence="3 4" key="1">
    <citation type="journal article" date="2016" name="Nat. Commun.">
        <title>Thousands of microbial genomes shed light on interconnected biogeochemical processes in an aquifer system.</title>
        <authorList>
            <person name="Anantharaman K."/>
            <person name="Brown C.T."/>
            <person name="Hug L.A."/>
            <person name="Sharon I."/>
            <person name="Castelle C.J."/>
            <person name="Probst A.J."/>
            <person name="Thomas B.C."/>
            <person name="Singh A."/>
            <person name="Wilkins M.J."/>
            <person name="Karaoz U."/>
            <person name="Brodie E.L."/>
            <person name="Williams K.H."/>
            <person name="Hubbard S.S."/>
            <person name="Banfield J.F."/>
        </authorList>
    </citation>
    <scope>NUCLEOTIDE SEQUENCE [LARGE SCALE GENOMIC DNA]</scope>
</reference>
<feature type="compositionally biased region" description="Basic and acidic residues" evidence="1">
    <location>
        <begin position="642"/>
        <end position="651"/>
    </location>
</feature>
<feature type="region of interest" description="Disordered" evidence="1">
    <location>
        <begin position="539"/>
        <end position="580"/>
    </location>
</feature>
<keyword evidence="2" id="KW-0472">Membrane</keyword>
<gene>
    <name evidence="3" type="ORF">A3A96_03165</name>
</gene>
<feature type="transmembrane region" description="Helical" evidence="2">
    <location>
        <begin position="264"/>
        <end position="287"/>
    </location>
</feature>
<comment type="caution">
    <text evidence="3">The sequence shown here is derived from an EMBL/GenBank/DDBJ whole genome shotgun (WGS) entry which is preliminary data.</text>
</comment>
<feature type="region of interest" description="Disordered" evidence="1">
    <location>
        <begin position="642"/>
        <end position="695"/>
    </location>
</feature>
<feature type="compositionally biased region" description="Pro residues" evidence="1">
    <location>
        <begin position="781"/>
        <end position="793"/>
    </location>
</feature>
<feature type="compositionally biased region" description="Basic and acidic residues" evidence="1">
    <location>
        <begin position="547"/>
        <end position="580"/>
    </location>
</feature>
<feature type="transmembrane region" description="Helical" evidence="2">
    <location>
        <begin position="135"/>
        <end position="161"/>
    </location>
</feature>
<proteinExistence type="predicted"/>
<evidence type="ECO:0008006" key="5">
    <source>
        <dbReference type="Google" id="ProtNLM"/>
    </source>
</evidence>
<keyword evidence="2" id="KW-0812">Transmembrane</keyword>
<sequence>MKPANIINKKNRKFVISNWITLGILTVVLVGVSIPSVVFGAECTPAELAAGGRNQTFSATGASTVACVMPTQPGQNSSVAGVAVDYLVSPLFQGIARLLMGFSSLILMLSGLIFDKVIDFSIVKMATNIGDPNGVGGSITVAWATLRDVANICFIFVLLYAAFKAMFELNFGSIGKTIKDIIIVALLINFSLFFSKVVIDASNIVADGFYKSIASNTATLDASGNRVEGKFSGISAGYMNMLGMQTFYSANVLDNPNLKDPVQILIIGIMTSVFMLIAAVIFLIAGIMFAARFIILIFLMILSPLAAIAFIFPSPGIKKHFDEWWNALVAQSFFAPLYFALTWVVFKLGTSLVKINPATGPWTELTTNPQSAMALIVNYVLIIGFSIAALVFAKKMASSTYGFKEISGGIGTVAIGGAALAGRTVIGRGSSLISETQREKWSKSATGRAGLWLANKGGKASYDARGLADTKLGKTIGASDVMGIAGKAGGVGGFVKAVEDKAKEKAKYAKGVYGQTDTEKEAFEKAKKDEEAEIRAGRATVANQTKSEADRAENERRRDLNDKLKPYTENQENIKREKQEKERELDVVRRSGDVARTEMVRKELDSINTRLSNEIKLKEEAKKEIEENDEIYKKLAEVANDKKDVAKEAEKRKNKKEIDDEEYSESTQKMKKAGEERQKAYAEKTRSGSPVSTSSGAIVGGVLGGLAGPIGSVIGAGIGAGIGKYAGGKMPEKFNWAGNKAAAREIMKQAKGKSPNEKAADLLKEMKEAEDKAKGGGGGTPTPPPPPPPPTTT</sequence>
<evidence type="ECO:0000256" key="1">
    <source>
        <dbReference type="SAM" id="MobiDB-lite"/>
    </source>
</evidence>
<feature type="region of interest" description="Disordered" evidence="1">
    <location>
        <begin position="747"/>
        <end position="793"/>
    </location>
</feature>
<keyword evidence="2" id="KW-1133">Transmembrane helix</keyword>
<feature type="transmembrane region" description="Helical" evidence="2">
    <location>
        <begin position="181"/>
        <end position="199"/>
    </location>
</feature>
<dbReference type="Proteomes" id="UP000177707">
    <property type="component" value="Unassembled WGS sequence"/>
</dbReference>
<evidence type="ECO:0000313" key="3">
    <source>
        <dbReference type="EMBL" id="OHB01640.1"/>
    </source>
</evidence>
<feature type="compositionally biased region" description="Basic and acidic residues" evidence="1">
    <location>
        <begin position="747"/>
        <end position="774"/>
    </location>
</feature>
<evidence type="ECO:0000256" key="2">
    <source>
        <dbReference type="SAM" id="Phobius"/>
    </source>
</evidence>
<organism evidence="3 4">
    <name type="scientific">Candidatus Zambryskibacteria bacterium RIFCSPLOWO2_01_FULL_39_39</name>
    <dbReference type="NCBI Taxonomy" id="1802758"/>
    <lineage>
        <taxon>Bacteria</taxon>
        <taxon>Candidatus Zambryskiibacteriota</taxon>
    </lineage>
</organism>
<accession>A0A1G2TYD8</accession>